<feature type="compositionally biased region" description="Polar residues" evidence="1">
    <location>
        <begin position="8"/>
        <end position="25"/>
    </location>
</feature>
<feature type="compositionally biased region" description="Basic and acidic residues" evidence="1">
    <location>
        <begin position="284"/>
        <end position="301"/>
    </location>
</feature>
<proteinExistence type="predicted"/>
<feature type="region of interest" description="Disordered" evidence="1">
    <location>
        <begin position="1"/>
        <end position="25"/>
    </location>
</feature>
<keyword evidence="2" id="KW-1185">Reference proteome</keyword>
<evidence type="ECO:0000313" key="3">
    <source>
        <dbReference type="RefSeq" id="XP_022295382.1"/>
    </source>
</evidence>
<feature type="compositionally biased region" description="Pro residues" evidence="1">
    <location>
        <begin position="259"/>
        <end position="270"/>
    </location>
</feature>
<organism evidence="2 3">
    <name type="scientific">Crassostrea virginica</name>
    <name type="common">Eastern oyster</name>
    <dbReference type="NCBI Taxonomy" id="6565"/>
    <lineage>
        <taxon>Eukaryota</taxon>
        <taxon>Metazoa</taxon>
        <taxon>Spiralia</taxon>
        <taxon>Lophotrochozoa</taxon>
        <taxon>Mollusca</taxon>
        <taxon>Bivalvia</taxon>
        <taxon>Autobranchia</taxon>
        <taxon>Pteriomorphia</taxon>
        <taxon>Ostreida</taxon>
        <taxon>Ostreoidea</taxon>
        <taxon>Ostreidae</taxon>
        <taxon>Crassostrea</taxon>
    </lineage>
</organism>
<evidence type="ECO:0000313" key="2">
    <source>
        <dbReference type="Proteomes" id="UP000694844"/>
    </source>
</evidence>
<gene>
    <name evidence="3" type="primary">LOC111105396</name>
</gene>
<feature type="compositionally biased region" description="Polar residues" evidence="1">
    <location>
        <begin position="353"/>
        <end position="362"/>
    </location>
</feature>
<dbReference type="RefSeq" id="XP_022295382.1">
    <property type="nucleotide sequence ID" value="XM_022439674.1"/>
</dbReference>
<protein>
    <submittedName>
        <fullName evidence="3">Proteoglycan 4-like isoform X2</fullName>
    </submittedName>
</protein>
<accession>A0A8B8AVS4</accession>
<sequence>MRPLSLPGDSSVTTENKGLSTTSGVWCPTASATVPSAVAGRSSLSSETSSLTPPPCCLTSPPEQTNSVCSKSNDTLKCVISRTTEECGADAASYVQQYVDTSMAPLKSFFACSDEVDDPYLDTSTSKPGTKVQNDKSSLSVQLNLPSVSASITHSPPDGVTPTSSETPQHGGVETRVNADLEPAMRETDFATTTNQRQVVIQQTRHENPEILMTGTTPKPIPENSPISSLSNIESNPAPEPDNNHLSDSEDLVIIPETTPEPEPESSPVPEPEETTTSQVLANEKQKTSIDKNDYRTEQKEQIGSQRIEGTQKKSHSNFIQKKPNDQPIVSRLVHPQPTQTVNEQRDIHQEQKTPNTQSQKRSTAKQSAATTTTATPKVTVSKDIEISHGTRSKHKTTTEKAETRFENVGLPVRRRPSTTTIAPVVLSNTSGCRKYCFRFRNSSRFTISQKQQYDDFCETQCEVDQCSSSVCTSECGCQTRKLVCRYTGSRRRWAGDHWCNNMCRQRSPLCRQTQCSCRHA</sequence>
<dbReference type="AlphaFoldDB" id="A0A8B8AVS4"/>
<reference evidence="3" key="1">
    <citation type="submission" date="2025-08" db="UniProtKB">
        <authorList>
            <consortium name="RefSeq"/>
        </authorList>
    </citation>
    <scope>IDENTIFICATION</scope>
    <source>
        <tissue evidence="3">Whole sample</tissue>
    </source>
</reference>
<feature type="compositionally biased region" description="Basic and acidic residues" evidence="1">
    <location>
        <begin position="177"/>
        <end position="189"/>
    </location>
</feature>
<dbReference type="Proteomes" id="UP000694844">
    <property type="component" value="Chromosome 7"/>
</dbReference>
<evidence type="ECO:0000256" key="1">
    <source>
        <dbReference type="SAM" id="MobiDB-lite"/>
    </source>
</evidence>
<name>A0A8B8AVS4_CRAVI</name>
<feature type="region of interest" description="Disordered" evidence="1">
    <location>
        <begin position="149"/>
        <end position="404"/>
    </location>
</feature>
<feature type="compositionally biased region" description="Polar residues" evidence="1">
    <location>
        <begin position="225"/>
        <end position="235"/>
    </location>
</feature>
<feature type="compositionally biased region" description="Polar residues" evidence="1">
    <location>
        <begin position="190"/>
        <end position="203"/>
    </location>
</feature>
<dbReference type="OrthoDB" id="6159194at2759"/>
<dbReference type="GeneID" id="111105396"/>
<feature type="compositionally biased region" description="Low complexity" evidence="1">
    <location>
        <begin position="365"/>
        <end position="380"/>
    </location>
</feature>